<dbReference type="InterPro" id="IPR033932">
    <property type="entry name" value="YtcJ-like"/>
</dbReference>
<dbReference type="Gene3D" id="2.30.40.10">
    <property type="entry name" value="Urease, subunit C, domain 1"/>
    <property type="match status" value="1"/>
</dbReference>
<dbReference type="PANTHER" id="PTHR22642:SF2">
    <property type="entry name" value="PROTEIN LONG AFTER FAR-RED 3"/>
    <property type="match status" value="1"/>
</dbReference>
<feature type="domain" description="Amidohydrolase 3" evidence="1">
    <location>
        <begin position="48"/>
        <end position="486"/>
    </location>
</feature>
<dbReference type="CDD" id="cd01300">
    <property type="entry name" value="YtcJ_like"/>
    <property type="match status" value="1"/>
</dbReference>
<proteinExistence type="predicted"/>
<name>A0A2G6KA34_9BACT</name>
<keyword evidence="2" id="KW-0378">Hydrolase</keyword>
<dbReference type="AlphaFoldDB" id="A0A2G6KA34"/>
<dbReference type="GO" id="GO:0016810">
    <property type="term" value="F:hydrolase activity, acting on carbon-nitrogen (but not peptide) bonds"/>
    <property type="evidence" value="ECO:0007669"/>
    <property type="project" value="InterPro"/>
</dbReference>
<accession>A0A2G6KA34</accession>
<dbReference type="InterPro" id="IPR032466">
    <property type="entry name" value="Metal_Hydrolase"/>
</dbReference>
<gene>
    <name evidence="2" type="ORF">CSA56_15085</name>
</gene>
<dbReference type="SUPFAM" id="SSF51338">
    <property type="entry name" value="Composite domain of metallo-dependent hydrolases"/>
    <property type="match status" value="1"/>
</dbReference>
<dbReference type="InterPro" id="IPR011059">
    <property type="entry name" value="Metal-dep_hydrolase_composite"/>
</dbReference>
<dbReference type="PANTHER" id="PTHR22642">
    <property type="entry name" value="IMIDAZOLONEPROPIONASE"/>
    <property type="match status" value="1"/>
</dbReference>
<evidence type="ECO:0000313" key="2">
    <source>
        <dbReference type="EMBL" id="PIE32527.1"/>
    </source>
</evidence>
<dbReference type="EMBL" id="PDSK01000112">
    <property type="protein sequence ID" value="PIE32527.1"/>
    <property type="molecule type" value="Genomic_DNA"/>
</dbReference>
<dbReference type="SUPFAM" id="SSF51556">
    <property type="entry name" value="Metallo-dependent hydrolases"/>
    <property type="match status" value="1"/>
</dbReference>
<comment type="caution">
    <text evidence="2">The sequence shown here is derived from an EMBL/GenBank/DDBJ whole genome shotgun (WGS) entry which is preliminary data.</text>
</comment>
<dbReference type="Proteomes" id="UP000230821">
    <property type="component" value="Unassembled WGS sequence"/>
</dbReference>
<dbReference type="Gene3D" id="3.10.310.70">
    <property type="match status" value="1"/>
</dbReference>
<dbReference type="Pfam" id="PF07969">
    <property type="entry name" value="Amidohydro_3"/>
    <property type="match status" value="1"/>
</dbReference>
<reference evidence="2 3" key="1">
    <citation type="submission" date="2017-10" db="EMBL/GenBank/DDBJ databases">
        <title>Novel microbial diversity and functional potential in the marine mammal oral microbiome.</title>
        <authorList>
            <person name="Dudek N.K."/>
            <person name="Sun C.L."/>
            <person name="Burstein D."/>
            <person name="Kantor R.S."/>
            <person name="Aliaga Goltsman D.S."/>
            <person name="Bik E.M."/>
            <person name="Thomas B.C."/>
            <person name="Banfield J.F."/>
            <person name="Relman D.A."/>
        </authorList>
    </citation>
    <scope>NUCLEOTIDE SEQUENCE [LARGE SCALE GENOMIC DNA]</scope>
    <source>
        <strain evidence="2">DOLJORAL78_47_16</strain>
    </source>
</reference>
<dbReference type="Gene3D" id="3.20.20.140">
    <property type="entry name" value="Metal-dependent hydrolases"/>
    <property type="match status" value="1"/>
</dbReference>
<evidence type="ECO:0000259" key="1">
    <source>
        <dbReference type="Pfam" id="PF07969"/>
    </source>
</evidence>
<dbReference type="InterPro" id="IPR013108">
    <property type="entry name" value="Amidohydro_3"/>
</dbReference>
<protein>
    <submittedName>
        <fullName evidence="2">Amidohydrolase</fullName>
    </submittedName>
</protein>
<sequence>MNFKILSSRIFTGNPEQPWAEALCCRDDRIAAIGTNSQINAIDGTCETFELHGRLVTPGFVDAHTHLTTFGMTLRWVDLNNLTSVEACREQIREAAAKIAPGAWLIGRGWNHHLWPGEQEPNRHDLDDLLPNNPAMMIRTCGHSVWVNSKALEQSNITCNTPDPSGGRIDRDEHGNPTGILREARQLIEEHIPPLTRDDLKQAVRSAQDVMLRFGLTGVRTMESFAPWEAVSELDKENGLKLRVYHLVSPDHLEQGIAAGLAPGKGSEHVWGGQVKLFADGSLGAATAFLHEPYTDEPANCGLPYLTTEQLQDCTERAYQNGFDVAIHAIGDRAFTNSLDAIEAARKKYPGAWRDSIEHVQLVRTQDLERCRALGITASIQPRFIMTDYKVASAKWGLDRCRNAYALRNVLQHDIPLQFSSDTPVETCDPRHGLYAAVTRQTPDSNPVGGWFPDQCLTLAEAIKGYTSRHAWVTHRDWDLGMLSLGRTKEWFAVDTEMTIVNGDIAYHV</sequence>
<organism evidence="2 3">
    <name type="scientific">candidate division KSB3 bacterium</name>
    <dbReference type="NCBI Taxonomy" id="2044937"/>
    <lineage>
        <taxon>Bacteria</taxon>
        <taxon>candidate division KSB3</taxon>
    </lineage>
</organism>
<evidence type="ECO:0000313" key="3">
    <source>
        <dbReference type="Proteomes" id="UP000230821"/>
    </source>
</evidence>